<reference evidence="2" key="1">
    <citation type="journal article" date="2016" name="Nat. Biotechnol.">
        <title>Sequencing wild and cultivated cassava and related species reveals extensive interspecific hybridization and genetic diversity.</title>
        <authorList>
            <person name="Bredeson J.V."/>
            <person name="Lyons J.B."/>
            <person name="Prochnik S.E."/>
            <person name="Wu G.A."/>
            <person name="Ha C.M."/>
            <person name="Edsinger-Gonzales E."/>
            <person name="Grimwood J."/>
            <person name="Schmutz J."/>
            <person name="Rabbi I.Y."/>
            <person name="Egesi C."/>
            <person name="Nauluvula P."/>
            <person name="Lebot V."/>
            <person name="Ndunguru J."/>
            <person name="Mkamilo G."/>
            <person name="Bart R.S."/>
            <person name="Setter T.L."/>
            <person name="Gleadow R.M."/>
            <person name="Kulakow P."/>
            <person name="Ferguson M.E."/>
            <person name="Rounsley S."/>
            <person name="Rokhsar D.S."/>
        </authorList>
    </citation>
    <scope>NUCLEOTIDE SEQUENCE [LARGE SCALE GENOMIC DNA]</scope>
    <source>
        <strain evidence="2">cv. AM560-2</strain>
    </source>
</reference>
<comment type="caution">
    <text evidence="1">The sequence shown here is derived from an EMBL/GenBank/DDBJ whole genome shotgun (WGS) entry which is preliminary data.</text>
</comment>
<accession>A0ACB7I5G6</accession>
<evidence type="ECO:0000313" key="2">
    <source>
        <dbReference type="Proteomes" id="UP000091857"/>
    </source>
</evidence>
<proteinExistence type="predicted"/>
<gene>
    <name evidence="1" type="ORF">MANES_02G042900v8</name>
</gene>
<keyword evidence="2" id="KW-1185">Reference proteome</keyword>
<name>A0ACB7I5G6_MANES</name>
<dbReference type="EMBL" id="CM004388">
    <property type="protein sequence ID" value="KAG8659495.1"/>
    <property type="molecule type" value="Genomic_DNA"/>
</dbReference>
<dbReference type="Proteomes" id="UP000091857">
    <property type="component" value="Chromosome 2"/>
</dbReference>
<organism evidence="1 2">
    <name type="scientific">Manihot esculenta</name>
    <name type="common">Cassava</name>
    <name type="synonym">Jatropha manihot</name>
    <dbReference type="NCBI Taxonomy" id="3983"/>
    <lineage>
        <taxon>Eukaryota</taxon>
        <taxon>Viridiplantae</taxon>
        <taxon>Streptophyta</taxon>
        <taxon>Embryophyta</taxon>
        <taxon>Tracheophyta</taxon>
        <taxon>Spermatophyta</taxon>
        <taxon>Magnoliopsida</taxon>
        <taxon>eudicotyledons</taxon>
        <taxon>Gunneridae</taxon>
        <taxon>Pentapetalae</taxon>
        <taxon>rosids</taxon>
        <taxon>fabids</taxon>
        <taxon>Malpighiales</taxon>
        <taxon>Euphorbiaceae</taxon>
        <taxon>Crotonoideae</taxon>
        <taxon>Manihoteae</taxon>
        <taxon>Manihot</taxon>
    </lineage>
</organism>
<protein>
    <submittedName>
        <fullName evidence="1">Uncharacterized protein</fullName>
    </submittedName>
</protein>
<evidence type="ECO:0000313" key="1">
    <source>
        <dbReference type="EMBL" id="KAG8659495.1"/>
    </source>
</evidence>
<sequence>MENASDSQLSNASHSLSLPSEPPDIRNWFPSYRYESFVLDTYEFKERECEGDGFSAAAERSREKEGHLGESRRNGDAGDKHEHQSLNGTTDSTYSLSILSEPPHVRNWFSSYVYESPVLDTLDDFKESVTKERVCAKEGFAYEGSEGKKEDNFEYESRNSWNSNEVDAGGGTLRSTGPVNCENTFEDTCVNQPSNEIPDSSEAPSSLSEPPDIRHWFFSYAYEYPESNALVDKEADCDGLVNQHNHNEKESNLGKFGQTRVTGKSVVDEKVFPKGSFFSSLRGDKQESSSLNKGMRTPVHENSSTQDNLFCESSQRLEDKIFPNHPRCSTNDLEKVSSNGDCTPHKLQQKHNFVQEPLLVTCQKTNSCKNDMTSPTKLSLMKDLTENLKTKAEMGVDLASPTTNGNFTQVAGDLIRKSTGENKNKENEGKEVVESGFVTTKNRWIPNDENSLHKPQKNISECSRNKRITSDCGNNTTKRKVLSERTNLERSNAVEITGKWLCPLKTKPNIGPPLKQLRLERWVHRL</sequence>